<feature type="domain" description="G" evidence="2">
    <location>
        <begin position="77"/>
        <end position="138"/>
    </location>
</feature>
<dbReference type="InterPro" id="IPR006073">
    <property type="entry name" value="GTP-bd"/>
</dbReference>
<dbReference type="InParanoid" id="A0A0C3DKY3"/>
<reference evidence="4" key="2">
    <citation type="submission" date="2015-01" db="EMBL/GenBank/DDBJ databases">
        <title>Evolutionary Origins and Diversification of the Mycorrhizal Mutualists.</title>
        <authorList>
            <consortium name="DOE Joint Genome Institute"/>
            <consortium name="Mycorrhizal Genomics Consortium"/>
            <person name="Kohler A."/>
            <person name="Kuo A."/>
            <person name="Nagy L.G."/>
            <person name="Floudas D."/>
            <person name="Copeland A."/>
            <person name="Barry K.W."/>
            <person name="Cichocki N."/>
            <person name="Veneault-Fourrey C."/>
            <person name="LaButti K."/>
            <person name="Lindquist E.A."/>
            <person name="Lipzen A."/>
            <person name="Lundell T."/>
            <person name="Morin E."/>
            <person name="Murat C."/>
            <person name="Riley R."/>
            <person name="Ohm R."/>
            <person name="Sun H."/>
            <person name="Tunlid A."/>
            <person name="Henrissat B."/>
            <person name="Grigoriev I.V."/>
            <person name="Hibbett D.S."/>
            <person name="Martin F."/>
        </authorList>
    </citation>
    <scope>NUCLEOTIDE SEQUENCE [LARGE SCALE GENOMIC DNA]</scope>
    <source>
        <strain evidence="4">Foug A</strain>
    </source>
</reference>
<dbReference type="Proteomes" id="UP000053989">
    <property type="component" value="Unassembled WGS sequence"/>
</dbReference>
<evidence type="ECO:0000313" key="3">
    <source>
        <dbReference type="EMBL" id="KIM56731.1"/>
    </source>
</evidence>
<feature type="region of interest" description="Disordered" evidence="1">
    <location>
        <begin position="276"/>
        <end position="295"/>
    </location>
</feature>
<name>A0A0C3DKY3_9AGAM</name>
<dbReference type="STRING" id="1036808.A0A0C3DKY3"/>
<dbReference type="EMBL" id="KN822111">
    <property type="protein sequence ID" value="KIM56731.1"/>
    <property type="molecule type" value="Genomic_DNA"/>
</dbReference>
<evidence type="ECO:0000313" key="4">
    <source>
        <dbReference type="Proteomes" id="UP000053989"/>
    </source>
</evidence>
<keyword evidence="4" id="KW-1185">Reference proteome</keyword>
<evidence type="ECO:0000256" key="1">
    <source>
        <dbReference type="SAM" id="MobiDB-lite"/>
    </source>
</evidence>
<proteinExistence type="predicted"/>
<organism evidence="3 4">
    <name type="scientific">Scleroderma citrinum Foug A</name>
    <dbReference type="NCBI Taxonomy" id="1036808"/>
    <lineage>
        <taxon>Eukaryota</taxon>
        <taxon>Fungi</taxon>
        <taxon>Dikarya</taxon>
        <taxon>Basidiomycota</taxon>
        <taxon>Agaricomycotina</taxon>
        <taxon>Agaricomycetes</taxon>
        <taxon>Agaricomycetidae</taxon>
        <taxon>Boletales</taxon>
        <taxon>Sclerodermatineae</taxon>
        <taxon>Sclerodermataceae</taxon>
        <taxon>Scleroderma</taxon>
    </lineage>
</organism>
<dbReference type="GO" id="GO:0005525">
    <property type="term" value="F:GTP binding"/>
    <property type="evidence" value="ECO:0007669"/>
    <property type="project" value="InterPro"/>
</dbReference>
<dbReference type="Gene3D" id="3.40.50.300">
    <property type="entry name" value="P-loop containing nucleotide triphosphate hydrolases"/>
    <property type="match status" value="1"/>
</dbReference>
<reference evidence="3 4" key="1">
    <citation type="submission" date="2014-04" db="EMBL/GenBank/DDBJ databases">
        <authorList>
            <consortium name="DOE Joint Genome Institute"/>
            <person name="Kuo A."/>
            <person name="Kohler A."/>
            <person name="Nagy L.G."/>
            <person name="Floudas D."/>
            <person name="Copeland A."/>
            <person name="Barry K.W."/>
            <person name="Cichocki N."/>
            <person name="Veneault-Fourrey C."/>
            <person name="LaButti K."/>
            <person name="Lindquist E.A."/>
            <person name="Lipzen A."/>
            <person name="Lundell T."/>
            <person name="Morin E."/>
            <person name="Murat C."/>
            <person name="Sun H."/>
            <person name="Tunlid A."/>
            <person name="Henrissat B."/>
            <person name="Grigoriev I.V."/>
            <person name="Hibbett D.S."/>
            <person name="Martin F."/>
            <person name="Nordberg H.P."/>
            <person name="Cantor M.N."/>
            <person name="Hua S.X."/>
        </authorList>
    </citation>
    <scope>NUCLEOTIDE SEQUENCE [LARGE SCALE GENOMIC DNA]</scope>
    <source>
        <strain evidence="3 4">Foug A</strain>
    </source>
</reference>
<protein>
    <recommendedName>
        <fullName evidence="2">G domain-containing protein</fullName>
    </recommendedName>
</protein>
<sequence length="425" mass="46508">MTRSISPDILPICESGTSTSELDAPSPKTLAQNRRSSTRRVAFNTNYGERVFGDYTTGLIRQSHQENASIGERDIIIAVVGPTGSGKSTFVDRAVGLPDTSVGHQLSSCTREVRAVRYSNGARNIVLVDTPGFRHDSLSNAQVLQGTVDWMKNYNSDTKFDGLLYLHRISDNRWWIGAPLDQLGKLCEGEFKNIAFVTTMWDEVPEDVGLRREEELQNTFWQRMVKLGSTTHRFTGSEGSAWEIIRAISERISSRKTSAGEAVLDSYTSSSLVPKRSFRRNDKHPNSKKDQINRAAQRHTLQMIPSSAGVTMLDVAIDGSIWTGCTRTIRSGICSERGYGGALTGAITTLKLARSVAEFLQIACLQDAIVPSLSIALSIEATAGTHHALFQVVGTAGILIGVISDHAQKSRLTPEMMTAISVFAK</sequence>
<evidence type="ECO:0000259" key="2">
    <source>
        <dbReference type="Pfam" id="PF01926"/>
    </source>
</evidence>
<feature type="region of interest" description="Disordered" evidence="1">
    <location>
        <begin position="1"/>
        <end position="37"/>
    </location>
</feature>
<dbReference type="InterPro" id="IPR027417">
    <property type="entry name" value="P-loop_NTPase"/>
</dbReference>
<dbReference type="AlphaFoldDB" id="A0A0C3DKY3"/>
<dbReference type="HOGENOM" id="CLU_018003_6_1_1"/>
<dbReference type="SUPFAM" id="SSF52540">
    <property type="entry name" value="P-loop containing nucleoside triphosphate hydrolases"/>
    <property type="match status" value="1"/>
</dbReference>
<accession>A0A0C3DKY3</accession>
<dbReference type="Pfam" id="PF01926">
    <property type="entry name" value="MMR_HSR1"/>
    <property type="match status" value="1"/>
</dbReference>
<gene>
    <name evidence="3" type="ORF">SCLCIDRAFT_212451</name>
</gene>
<dbReference type="OrthoDB" id="8954335at2759"/>
<feature type="compositionally biased region" description="Basic and acidic residues" evidence="1">
    <location>
        <begin position="279"/>
        <end position="292"/>
    </location>
</feature>